<organism evidence="2 3">
    <name type="scientific">Candidatus Zymogenus saltonus</name>
    <dbReference type="NCBI Taxonomy" id="2844893"/>
    <lineage>
        <taxon>Bacteria</taxon>
        <taxon>Deltaproteobacteria</taxon>
        <taxon>Candidatus Zymogenia</taxon>
        <taxon>Candidatus Zymogeniales</taxon>
        <taxon>Candidatus Zymogenaceae</taxon>
        <taxon>Candidatus Zymogenus</taxon>
    </lineage>
</organism>
<dbReference type="AlphaFoldDB" id="A0A9D8KEZ3"/>
<dbReference type="PANTHER" id="PTHR45947:SF3">
    <property type="entry name" value="SULFOQUINOVOSYL TRANSFERASE SQD2"/>
    <property type="match status" value="1"/>
</dbReference>
<dbReference type="InterPro" id="IPR001296">
    <property type="entry name" value="Glyco_trans_1"/>
</dbReference>
<evidence type="ECO:0000313" key="3">
    <source>
        <dbReference type="Proteomes" id="UP000809273"/>
    </source>
</evidence>
<dbReference type="Proteomes" id="UP000809273">
    <property type="component" value="Unassembled WGS sequence"/>
</dbReference>
<evidence type="ECO:0000313" key="2">
    <source>
        <dbReference type="EMBL" id="MBN1572471.1"/>
    </source>
</evidence>
<accession>A0A9D8KEZ3</accession>
<dbReference type="GO" id="GO:0016757">
    <property type="term" value="F:glycosyltransferase activity"/>
    <property type="evidence" value="ECO:0007669"/>
    <property type="project" value="InterPro"/>
</dbReference>
<dbReference type="CDD" id="cd03801">
    <property type="entry name" value="GT4_PimA-like"/>
    <property type="match status" value="1"/>
</dbReference>
<dbReference type="PANTHER" id="PTHR45947">
    <property type="entry name" value="SULFOQUINOVOSYL TRANSFERASE SQD2"/>
    <property type="match status" value="1"/>
</dbReference>
<gene>
    <name evidence="2" type="ORF">JW984_04660</name>
</gene>
<dbReference type="Gene3D" id="3.40.50.2000">
    <property type="entry name" value="Glycogen Phosphorylase B"/>
    <property type="match status" value="2"/>
</dbReference>
<feature type="domain" description="Glycosyl transferase family 1" evidence="1">
    <location>
        <begin position="1"/>
        <end position="154"/>
    </location>
</feature>
<dbReference type="SUPFAM" id="SSF53756">
    <property type="entry name" value="UDP-Glycosyltransferase/glycogen phosphorylase"/>
    <property type="match status" value="1"/>
</dbReference>
<dbReference type="EMBL" id="JAFGIX010000023">
    <property type="protein sequence ID" value="MBN1572471.1"/>
    <property type="molecule type" value="Genomic_DNA"/>
</dbReference>
<protein>
    <submittedName>
        <fullName evidence="2">Glycosyltransferase family 4 protein</fullName>
    </submittedName>
</protein>
<reference evidence="2" key="1">
    <citation type="journal article" date="2021" name="Environ. Microbiol.">
        <title>Genomic characterization of three novel Desulfobacterota classes expand the metabolic and phylogenetic diversity of the phylum.</title>
        <authorList>
            <person name="Murphy C.L."/>
            <person name="Biggerstaff J."/>
            <person name="Eichhorn A."/>
            <person name="Ewing E."/>
            <person name="Shahan R."/>
            <person name="Soriano D."/>
            <person name="Stewart S."/>
            <person name="VanMol K."/>
            <person name="Walker R."/>
            <person name="Walters P."/>
            <person name="Elshahed M.S."/>
            <person name="Youssef N.H."/>
        </authorList>
    </citation>
    <scope>NUCLEOTIDE SEQUENCE</scope>
    <source>
        <strain evidence="2">Zod_Metabat.24</strain>
    </source>
</reference>
<comment type="caution">
    <text evidence="2">The sequence shown here is derived from an EMBL/GenBank/DDBJ whole genome shotgun (WGS) entry which is preliminary data.</text>
</comment>
<sequence length="182" mass="19860">MGRLIPLKGQEYLLSALALIREKIPEARLILVGDGPYRERLVGHTGSLGLEDCVDFIGEVDQDEVHRLLAGSDVFVLPSVVMDTGETEGLGTVLMEAMAVGVPVVGSAVGGIVDIIEDGENGILVEERSPEAIAEAVMKIHGDDDFRMRIVSRGMRDAGERFSWEGIAAKFDEYFRELKRGF</sequence>
<dbReference type="Pfam" id="PF00534">
    <property type="entry name" value="Glycos_transf_1"/>
    <property type="match status" value="1"/>
</dbReference>
<evidence type="ECO:0000259" key="1">
    <source>
        <dbReference type="Pfam" id="PF00534"/>
    </source>
</evidence>
<reference evidence="2" key="2">
    <citation type="submission" date="2021-01" db="EMBL/GenBank/DDBJ databases">
        <authorList>
            <person name="Hahn C.R."/>
            <person name="Youssef N.H."/>
            <person name="Elshahed M."/>
        </authorList>
    </citation>
    <scope>NUCLEOTIDE SEQUENCE</scope>
    <source>
        <strain evidence="2">Zod_Metabat.24</strain>
    </source>
</reference>
<dbReference type="InterPro" id="IPR050194">
    <property type="entry name" value="Glycosyltransferase_grp1"/>
</dbReference>
<proteinExistence type="predicted"/>
<name>A0A9D8KEZ3_9DELT</name>